<accession>A0A927MBH3</accession>
<dbReference type="AlphaFoldDB" id="A0A927MBH3"/>
<organism evidence="1 2">
    <name type="scientific">Plantactinospora soyae</name>
    <dbReference type="NCBI Taxonomy" id="1544732"/>
    <lineage>
        <taxon>Bacteria</taxon>
        <taxon>Bacillati</taxon>
        <taxon>Actinomycetota</taxon>
        <taxon>Actinomycetes</taxon>
        <taxon>Micromonosporales</taxon>
        <taxon>Micromonosporaceae</taxon>
        <taxon>Plantactinospora</taxon>
    </lineage>
</organism>
<gene>
    <name evidence="1" type="ORF">H4W31_004406</name>
</gene>
<sequence>MKWLLRPRPRHRRDWRRFWRYCRCGFRWACPDSVGRVPMPYEPCVRPLTAAEYRAGMEASSPVPKVVRLDPIVPPAPAEFRARINQRHPLWNSPSGVHKIGRAGALTRGRLHRARHNERAGRV</sequence>
<reference evidence="1" key="1">
    <citation type="submission" date="2020-10" db="EMBL/GenBank/DDBJ databases">
        <title>Sequencing the genomes of 1000 actinobacteria strains.</title>
        <authorList>
            <person name="Klenk H.-P."/>
        </authorList>
    </citation>
    <scope>NUCLEOTIDE SEQUENCE</scope>
    <source>
        <strain evidence="1">DSM 46832</strain>
    </source>
</reference>
<dbReference type="RefSeq" id="WP_192768358.1">
    <property type="nucleotide sequence ID" value="NZ_JADBEB010000001.1"/>
</dbReference>
<keyword evidence="2" id="KW-1185">Reference proteome</keyword>
<dbReference type="Proteomes" id="UP000649753">
    <property type="component" value="Unassembled WGS sequence"/>
</dbReference>
<dbReference type="EMBL" id="JADBEB010000001">
    <property type="protein sequence ID" value="MBE1488768.1"/>
    <property type="molecule type" value="Genomic_DNA"/>
</dbReference>
<evidence type="ECO:0000313" key="2">
    <source>
        <dbReference type="Proteomes" id="UP000649753"/>
    </source>
</evidence>
<proteinExistence type="predicted"/>
<comment type="caution">
    <text evidence="1">The sequence shown here is derived from an EMBL/GenBank/DDBJ whole genome shotgun (WGS) entry which is preliminary data.</text>
</comment>
<evidence type="ECO:0000313" key="1">
    <source>
        <dbReference type="EMBL" id="MBE1488768.1"/>
    </source>
</evidence>
<protein>
    <submittedName>
        <fullName evidence="1">Uncharacterized protein</fullName>
    </submittedName>
</protein>
<name>A0A927MBH3_9ACTN</name>